<dbReference type="PROSITE" id="PS01030">
    <property type="entry name" value="RNA_POL_M_15KD"/>
    <property type="match status" value="1"/>
</dbReference>
<gene>
    <name evidence="12" type="ORF">M430DRAFT_122409</name>
</gene>
<dbReference type="InterPro" id="IPR034004">
    <property type="entry name" value="Zn_ribbon_RPA12_C"/>
</dbReference>
<keyword evidence="7 8" id="KW-0539">Nucleus</keyword>
<dbReference type="PIRSF" id="PIRSF005586">
    <property type="entry name" value="RNApol_RpoM"/>
    <property type="match status" value="1"/>
</dbReference>
<dbReference type="GeneID" id="36569929"/>
<keyword evidence="6 8" id="KW-0804">Transcription</keyword>
<dbReference type="FunCoup" id="A0A2T3B029">
    <property type="interactions" value="670"/>
</dbReference>
<dbReference type="PROSITE" id="PS51133">
    <property type="entry name" value="ZF_TFIIS_2"/>
    <property type="match status" value="1"/>
</dbReference>
<keyword evidence="13" id="KW-1185">Reference proteome</keyword>
<evidence type="ECO:0000256" key="5">
    <source>
        <dbReference type="ARBA" id="ARBA00022833"/>
    </source>
</evidence>
<dbReference type="SUPFAM" id="SSF57783">
    <property type="entry name" value="Zinc beta-ribbon"/>
    <property type="match status" value="1"/>
</dbReference>
<dbReference type="PANTHER" id="PTHR11239">
    <property type="entry name" value="DNA-DIRECTED RNA POLYMERASE"/>
    <property type="match status" value="1"/>
</dbReference>
<name>A0A2T3B029_AMORE</name>
<feature type="binding site" evidence="9">
    <location>
        <position position="84"/>
    </location>
    <ligand>
        <name>Zn(2+)</name>
        <dbReference type="ChEBI" id="CHEBI:29105"/>
        <label>2</label>
    </ligand>
</feature>
<dbReference type="EMBL" id="KZ679012">
    <property type="protein sequence ID" value="PSS16765.1"/>
    <property type="molecule type" value="Genomic_DNA"/>
</dbReference>
<evidence type="ECO:0000259" key="11">
    <source>
        <dbReference type="PROSITE" id="PS51133"/>
    </source>
</evidence>
<keyword evidence="3 9" id="KW-0479">Metal-binding</keyword>
<comment type="function">
    <text evidence="8">DNA-dependent RNA polymerase catalyzes the transcription of DNA into RNA using the four ribonucleoside triphosphates as substrates.</text>
</comment>
<evidence type="ECO:0000256" key="4">
    <source>
        <dbReference type="ARBA" id="ARBA00022771"/>
    </source>
</evidence>
<feature type="binding site" evidence="9">
    <location>
        <position position="112"/>
    </location>
    <ligand>
        <name>Zn(2+)</name>
        <dbReference type="ChEBI" id="CHEBI:29105"/>
        <label>2</label>
    </ligand>
</feature>
<evidence type="ECO:0000256" key="3">
    <source>
        <dbReference type="ARBA" id="ARBA00022723"/>
    </source>
</evidence>
<feature type="zinc finger region" description="C4-type" evidence="10">
    <location>
        <begin position="10"/>
        <end position="33"/>
    </location>
</feature>
<dbReference type="Proteomes" id="UP000241818">
    <property type="component" value="Unassembled WGS sequence"/>
</dbReference>
<comment type="similarity">
    <text evidence="8">Belongs to the archaeal rpoM/eukaryotic RPA12/RPB9/RPC11 RNA polymerase family.</text>
</comment>
<evidence type="ECO:0000256" key="8">
    <source>
        <dbReference type="PIRNR" id="PIRNR005586"/>
    </source>
</evidence>
<evidence type="ECO:0000256" key="1">
    <source>
        <dbReference type="ARBA" id="ARBA00004604"/>
    </source>
</evidence>
<evidence type="ECO:0000256" key="7">
    <source>
        <dbReference type="ARBA" id="ARBA00023242"/>
    </source>
</evidence>
<dbReference type="InterPro" id="IPR012164">
    <property type="entry name" value="Rpa12/Rpb9/Rpc10/TFS"/>
</dbReference>
<dbReference type="GO" id="GO:0003676">
    <property type="term" value="F:nucleic acid binding"/>
    <property type="evidence" value="ECO:0007669"/>
    <property type="project" value="InterPro"/>
</dbReference>
<dbReference type="InterPro" id="IPR001222">
    <property type="entry name" value="Znf_TFIIS"/>
</dbReference>
<dbReference type="Pfam" id="PF01096">
    <property type="entry name" value="Zn_ribbon_TFIIS"/>
    <property type="match status" value="1"/>
</dbReference>
<feature type="binding site" evidence="9">
    <location>
        <position position="13"/>
    </location>
    <ligand>
        <name>Zn(2+)</name>
        <dbReference type="ChEBI" id="CHEBI:29105"/>
        <label>1</label>
    </ligand>
</feature>
<accession>A0A2T3B029</accession>
<dbReference type="Gene3D" id="2.20.25.10">
    <property type="match status" value="1"/>
</dbReference>
<protein>
    <recommendedName>
        <fullName evidence="8">DNA-directed RNA polymerase subunit</fullName>
    </recommendedName>
</protein>
<proteinExistence type="inferred from homology"/>
<dbReference type="AlphaFoldDB" id="A0A2T3B029"/>
<feature type="binding site" evidence="9">
    <location>
        <position position="10"/>
    </location>
    <ligand>
        <name>Zn(2+)</name>
        <dbReference type="ChEBI" id="CHEBI:29105"/>
        <label>1</label>
    </ligand>
</feature>
<reference evidence="12 13" key="1">
    <citation type="journal article" date="2018" name="New Phytol.">
        <title>Comparative genomics and transcriptomics depict ericoid mycorrhizal fungi as versatile saprotrophs and plant mutualists.</title>
        <authorList>
            <person name="Martino E."/>
            <person name="Morin E."/>
            <person name="Grelet G.A."/>
            <person name="Kuo A."/>
            <person name="Kohler A."/>
            <person name="Daghino S."/>
            <person name="Barry K.W."/>
            <person name="Cichocki N."/>
            <person name="Clum A."/>
            <person name="Dockter R.B."/>
            <person name="Hainaut M."/>
            <person name="Kuo R.C."/>
            <person name="LaButti K."/>
            <person name="Lindahl B.D."/>
            <person name="Lindquist E.A."/>
            <person name="Lipzen A."/>
            <person name="Khouja H.R."/>
            <person name="Magnuson J."/>
            <person name="Murat C."/>
            <person name="Ohm R.A."/>
            <person name="Singer S.W."/>
            <person name="Spatafora J.W."/>
            <person name="Wang M."/>
            <person name="Veneault-Fourrey C."/>
            <person name="Henrissat B."/>
            <person name="Grigoriev I.V."/>
            <person name="Martin F.M."/>
            <person name="Perotto S."/>
        </authorList>
    </citation>
    <scope>NUCLEOTIDE SEQUENCE [LARGE SCALE GENOMIC DNA]</scope>
    <source>
        <strain evidence="12 13">ATCC 22711</strain>
    </source>
</reference>
<evidence type="ECO:0000313" key="12">
    <source>
        <dbReference type="EMBL" id="PSS16765.1"/>
    </source>
</evidence>
<feature type="domain" description="TFIIS-type" evidence="11">
    <location>
        <begin position="80"/>
        <end position="119"/>
    </location>
</feature>
<dbReference type="InterPro" id="IPR019761">
    <property type="entry name" value="DNA-dir_RNA_pol-M_15_CS"/>
</dbReference>
<feature type="binding site" evidence="9">
    <location>
        <position position="30"/>
    </location>
    <ligand>
        <name>Zn(2+)</name>
        <dbReference type="ChEBI" id="CHEBI:29105"/>
        <label>1</label>
    </ligand>
</feature>
<keyword evidence="5 9" id="KW-0862">Zinc</keyword>
<evidence type="ECO:0000313" key="13">
    <source>
        <dbReference type="Proteomes" id="UP000241818"/>
    </source>
</evidence>
<dbReference type="PANTHER" id="PTHR11239:SF14">
    <property type="entry name" value="DNA-DIRECTED RNA POLYMERASE I SUBUNIT RPA12"/>
    <property type="match status" value="1"/>
</dbReference>
<dbReference type="GO" id="GO:0003899">
    <property type="term" value="F:DNA-directed RNA polymerase activity"/>
    <property type="evidence" value="ECO:0007669"/>
    <property type="project" value="InterPro"/>
</dbReference>
<dbReference type="GO" id="GO:0006363">
    <property type="term" value="P:termination of RNA polymerase I transcription"/>
    <property type="evidence" value="ECO:0007669"/>
    <property type="project" value="TreeGrafter"/>
</dbReference>
<dbReference type="RefSeq" id="XP_024720273.1">
    <property type="nucleotide sequence ID" value="XM_024861848.1"/>
</dbReference>
<evidence type="ECO:0000256" key="9">
    <source>
        <dbReference type="PIRSR" id="PIRSR005586-1"/>
    </source>
</evidence>
<dbReference type="InParanoid" id="A0A2T3B029"/>
<feature type="binding site" evidence="9">
    <location>
        <position position="87"/>
    </location>
    <ligand>
        <name>Zn(2+)</name>
        <dbReference type="ChEBI" id="CHEBI:29105"/>
        <label>2</label>
    </ligand>
</feature>
<keyword evidence="2 8" id="KW-0240">DNA-directed RNA polymerase</keyword>
<comment type="subcellular location">
    <subcellularLocation>
        <location evidence="1">Nucleus</location>
        <location evidence="1">Nucleolus</location>
    </subcellularLocation>
</comment>
<keyword evidence="4 10" id="KW-0863">Zinc-finger</keyword>
<feature type="binding site" evidence="9">
    <location>
        <position position="33"/>
    </location>
    <ligand>
        <name>Zn(2+)</name>
        <dbReference type="ChEBI" id="CHEBI:29105"/>
        <label>1</label>
    </ligand>
</feature>
<dbReference type="SMART" id="SM00440">
    <property type="entry name" value="ZnF_C2C2"/>
    <property type="match status" value="1"/>
</dbReference>
<organism evidence="12 13">
    <name type="scientific">Amorphotheca resinae ATCC 22711</name>
    <dbReference type="NCBI Taxonomy" id="857342"/>
    <lineage>
        <taxon>Eukaryota</taxon>
        <taxon>Fungi</taxon>
        <taxon>Dikarya</taxon>
        <taxon>Ascomycota</taxon>
        <taxon>Pezizomycotina</taxon>
        <taxon>Leotiomycetes</taxon>
        <taxon>Helotiales</taxon>
        <taxon>Amorphothecaceae</taxon>
        <taxon>Amorphotheca</taxon>
    </lineage>
</organism>
<dbReference type="CDD" id="cd10507">
    <property type="entry name" value="Zn-ribbon_RPA12"/>
    <property type="match status" value="1"/>
</dbReference>
<evidence type="ECO:0000256" key="6">
    <source>
        <dbReference type="ARBA" id="ARBA00023163"/>
    </source>
</evidence>
<evidence type="ECO:0000256" key="2">
    <source>
        <dbReference type="ARBA" id="ARBA00022478"/>
    </source>
</evidence>
<dbReference type="OrthoDB" id="10056816at2759"/>
<dbReference type="GO" id="GO:0008270">
    <property type="term" value="F:zinc ion binding"/>
    <property type="evidence" value="ECO:0007669"/>
    <property type="project" value="UniProtKB-KW"/>
</dbReference>
<dbReference type="STRING" id="857342.A0A2T3B029"/>
<sequence length="122" mass="13441">MSAIGTLVFCTDCGNLLDSSAGDHNTILICHCCGAQNKNTAAKTTTTTSTPSSFPSLLRQKRSTIQTVERSDMRQTEAWIQQSCPECGREKVRFSAVQLRSADEGSTIFYTCDCGYKWNENN</sequence>
<dbReference type="GO" id="GO:0005736">
    <property type="term" value="C:RNA polymerase I complex"/>
    <property type="evidence" value="ECO:0007669"/>
    <property type="project" value="TreeGrafter"/>
</dbReference>
<feature type="binding site" evidence="9">
    <location>
        <position position="114"/>
    </location>
    <ligand>
        <name>Zn(2+)</name>
        <dbReference type="ChEBI" id="CHEBI:29105"/>
        <label>2</label>
    </ligand>
</feature>
<evidence type="ECO:0000256" key="10">
    <source>
        <dbReference type="PIRSR" id="PIRSR005586-2"/>
    </source>
</evidence>